<dbReference type="PIRSF" id="PIRSF006066">
    <property type="entry name" value="HI0050"/>
    <property type="match status" value="1"/>
</dbReference>
<gene>
    <name evidence="9" type="ORF">BED41_02960</name>
</gene>
<feature type="transmembrane region" description="Helical" evidence="7">
    <location>
        <begin position="402"/>
        <end position="422"/>
    </location>
</feature>
<dbReference type="InterPro" id="IPR010656">
    <property type="entry name" value="DctM"/>
</dbReference>
<dbReference type="PANTHER" id="PTHR33362:SF3">
    <property type="entry name" value="SIALIC ACID TRAP TRANSPORTER PERMEASE PROTEIN SIAT"/>
    <property type="match status" value="1"/>
</dbReference>
<dbReference type="GO" id="GO:0022857">
    <property type="term" value="F:transmembrane transporter activity"/>
    <property type="evidence" value="ECO:0007669"/>
    <property type="project" value="TreeGrafter"/>
</dbReference>
<dbReference type="Proteomes" id="UP000093044">
    <property type="component" value="Chromosome"/>
</dbReference>
<dbReference type="OrthoDB" id="2266at2"/>
<evidence type="ECO:0000313" key="10">
    <source>
        <dbReference type="Proteomes" id="UP000093044"/>
    </source>
</evidence>
<evidence type="ECO:0000256" key="3">
    <source>
        <dbReference type="ARBA" id="ARBA00022519"/>
    </source>
</evidence>
<feature type="transmembrane region" description="Helical" evidence="7">
    <location>
        <begin position="315"/>
        <end position="345"/>
    </location>
</feature>
<feature type="transmembrane region" description="Helical" evidence="7">
    <location>
        <begin position="242"/>
        <end position="258"/>
    </location>
</feature>
<keyword evidence="2" id="KW-1003">Cell membrane</keyword>
<feature type="transmembrane region" description="Helical" evidence="7">
    <location>
        <begin position="172"/>
        <end position="194"/>
    </location>
</feature>
<dbReference type="AlphaFoldDB" id="A0A1B2I2H0"/>
<feature type="transmembrane region" description="Helical" evidence="7">
    <location>
        <begin position="270"/>
        <end position="295"/>
    </location>
</feature>
<dbReference type="STRING" id="1197717.BED41_02960"/>
<comment type="subcellular location">
    <subcellularLocation>
        <location evidence="1">Cell inner membrane</location>
        <topology evidence="1">Multi-pass membrane protein</topology>
    </subcellularLocation>
</comment>
<evidence type="ECO:0000256" key="2">
    <source>
        <dbReference type="ARBA" id="ARBA00022475"/>
    </source>
</evidence>
<dbReference type="InterPro" id="IPR004681">
    <property type="entry name" value="TRAP_DctM"/>
</dbReference>
<evidence type="ECO:0000256" key="5">
    <source>
        <dbReference type="ARBA" id="ARBA00022989"/>
    </source>
</evidence>
<accession>A0A1B2I2H0</accession>
<dbReference type="GO" id="GO:0005886">
    <property type="term" value="C:plasma membrane"/>
    <property type="evidence" value="ECO:0007669"/>
    <property type="project" value="UniProtKB-SubCell"/>
</dbReference>
<keyword evidence="6 7" id="KW-0472">Membrane</keyword>
<evidence type="ECO:0000313" key="9">
    <source>
        <dbReference type="EMBL" id="ANZ44137.1"/>
    </source>
</evidence>
<feature type="transmembrane region" description="Helical" evidence="7">
    <location>
        <begin position="56"/>
        <end position="72"/>
    </location>
</feature>
<keyword evidence="5 7" id="KW-1133">Transmembrane helix</keyword>
<dbReference type="RefSeq" id="WP_066742918.1">
    <property type="nucleotide sequence ID" value="NZ_CP016757.1"/>
</dbReference>
<feature type="transmembrane region" description="Helical" evidence="7">
    <location>
        <begin position="92"/>
        <end position="111"/>
    </location>
</feature>
<dbReference type="EMBL" id="CP016757">
    <property type="protein sequence ID" value="ANZ44137.1"/>
    <property type="molecule type" value="Genomic_DNA"/>
</dbReference>
<proteinExistence type="predicted"/>
<feature type="transmembrane region" description="Helical" evidence="7">
    <location>
        <begin position="6"/>
        <end position="35"/>
    </location>
</feature>
<dbReference type="Pfam" id="PF06808">
    <property type="entry name" value="DctM"/>
    <property type="match status" value="1"/>
</dbReference>
<keyword evidence="4 7" id="KW-0812">Transmembrane</keyword>
<evidence type="ECO:0000256" key="4">
    <source>
        <dbReference type="ARBA" id="ARBA00022692"/>
    </source>
</evidence>
<dbReference type="PANTHER" id="PTHR33362">
    <property type="entry name" value="SIALIC ACID TRAP TRANSPORTER PERMEASE PROTEIN SIAT-RELATED"/>
    <property type="match status" value="1"/>
</dbReference>
<reference evidence="9" key="1">
    <citation type="submission" date="2016-08" db="EMBL/GenBank/DDBJ databases">
        <title>Complete genome of Cloacibacillus porcorum.</title>
        <authorList>
            <person name="Looft T."/>
            <person name="Bayles D.O."/>
            <person name="Alt D.P."/>
        </authorList>
    </citation>
    <scope>NUCLEOTIDE SEQUENCE [LARGE SCALE GENOMIC DNA]</scope>
    <source>
        <strain evidence="9">CL-84</strain>
    </source>
</reference>
<feature type="transmembrane region" description="Helical" evidence="7">
    <location>
        <begin position="132"/>
        <end position="152"/>
    </location>
</feature>
<evidence type="ECO:0000256" key="6">
    <source>
        <dbReference type="ARBA" id="ARBA00023136"/>
    </source>
</evidence>
<organism evidence="9 10">
    <name type="scientific">Cloacibacillus porcorum</name>
    <dbReference type="NCBI Taxonomy" id="1197717"/>
    <lineage>
        <taxon>Bacteria</taxon>
        <taxon>Thermotogati</taxon>
        <taxon>Synergistota</taxon>
        <taxon>Synergistia</taxon>
        <taxon>Synergistales</taxon>
        <taxon>Synergistaceae</taxon>
        <taxon>Cloacibacillus</taxon>
    </lineage>
</organism>
<sequence length="427" mass="45342">MSIGAFLVLCLVVFLLVGLPIAFSLGLTAVSYFFYTDNLRYLIVLAQRTFNGINSFELIAIPLFILAGDLMYEGKISQALVNLAKSLAGSMRGSMAIIATLACMFFGAVSGSGPATTSAISSVMAKGMKEDGYPPVFSACSVAAAGPLGSLIPPSITMVVYGVTTNTSVGELLLAGVWPGVIFGLCLMVYEFYICKKYNYGTVIPFSLEALAKNLVVSIPALVTPVIILGGIYSGVFTPTEAGGAAVFYALLVGMLWNKSIKVRDLPRILLTSGVAAATIIIIIGNVSCLSFVLTREQIPERLAAMAVQNLSAPWQFLLVVNIIYIFAGMIENGSSAIVMLAPILHPIALKFGIDPVFFGAMTVANLAIGMITPPMAASLYIAGRIFEVEIPDVIKNIMPFFYVMLVGLFIVCATAPMVTWLPSVLM</sequence>
<name>A0A1B2I2H0_9BACT</name>
<feature type="domain" description="TRAP C4-dicarboxylate transport system permease DctM subunit" evidence="8">
    <location>
        <begin position="9"/>
        <end position="414"/>
    </location>
</feature>
<protein>
    <submittedName>
        <fullName evidence="9">C4-dicarboxylate ABC transporter permease</fullName>
    </submittedName>
</protein>
<dbReference type="KEGG" id="cpor:BED41_02960"/>
<dbReference type="NCBIfam" id="TIGR00786">
    <property type="entry name" value="dctM"/>
    <property type="match status" value="1"/>
</dbReference>
<feature type="transmembrane region" description="Helical" evidence="7">
    <location>
        <begin position="357"/>
        <end position="382"/>
    </location>
</feature>
<evidence type="ECO:0000256" key="7">
    <source>
        <dbReference type="SAM" id="Phobius"/>
    </source>
</evidence>
<keyword evidence="3" id="KW-0997">Cell inner membrane</keyword>
<keyword evidence="10" id="KW-1185">Reference proteome</keyword>
<evidence type="ECO:0000256" key="1">
    <source>
        <dbReference type="ARBA" id="ARBA00004429"/>
    </source>
</evidence>
<dbReference type="GeneID" id="83056813"/>
<evidence type="ECO:0000259" key="8">
    <source>
        <dbReference type="Pfam" id="PF06808"/>
    </source>
</evidence>
<feature type="transmembrane region" description="Helical" evidence="7">
    <location>
        <begin position="215"/>
        <end position="236"/>
    </location>
</feature>